<evidence type="ECO:0000259" key="8">
    <source>
        <dbReference type="PROSITE" id="PS51284"/>
    </source>
</evidence>
<dbReference type="GO" id="GO:0005680">
    <property type="term" value="C:anaphase-promoting complex"/>
    <property type="evidence" value="ECO:0007669"/>
    <property type="project" value="InterPro"/>
</dbReference>
<feature type="compositionally biased region" description="Gly residues" evidence="7">
    <location>
        <begin position="208"/>
        <end position="232"/>
    </location>
</feature>
<feature type="region of interest" description="Disordered" evidence="7">
    <location>
        <begin position="156"/>
        <end position="272"/>
    </location>
</feature>
<dbReference type="PROSITE" id="PS51284">
    <property type="entry name" value="DOC"/>
    <property type="match status" value="1"/>
</dbReference>
<proteinExistence type="inferred from homology"/>
<feature type="coiled-coil region" evidence="6">
    <location>
        <begin position="757"/>
        <end position="784"/>
    </location>
</feature>
<dbReference type="CDD" id="cd08366">
    <property type="entry name" value="APC10"/>
    <property type="match status" value="1"/>
</dbReference>
<keyword evidence="6" id="KW-0175">Coiled coil</keyword>
<dbReference type="PANTHER" id="PTHR12936:SF0">
    <property type="entry name" value="ANAPHASE-PROMOTING COMPLEX SUBUNIT 10"/>
    <property type="match status" value="1"/>
</dbReference>
<feature type="coiled-coil region" evidence="6">
    <location>
        <begin position="604"/>
        <end position="659"/>
    </location>
</feature>
<evidence type="ECO:0000256" key="2">
    <source>
        <dbReference type="ARBA" id="ARBA00022618"/>
    </source>
</evidence>
<evidence type="ECO:0000313" key="10">
    <source>
        <dbReference type="Proteomes" id="UP001342314"/>
    </source>
</evidence>
<comment type="caution">
    <text evidence="9">The sequence shown here is derived from an EMBL/GenBank/DDBJ whole genome shotgun (WGS) entry which is preliminary data.</text>
</comment>
<feature type="coiled-coil region" evidence="6">
    <location>
        <begin position="496"/>
        <end position="523"/>
    </location>
</feature>
<feature type="compositionally biased region" description="Polar residues" evidence="7">
    <location>
        <begin position="1272"/>
        <end position="1281"/>
    </location>
</feature>
<accession>A0AAV5GIH7</accession>
<dbReference type="Gene3D" id="2.60.120.260">
    <property type="entry name" value="Galactose-binding domain-like"/>
    <property type="match status" value="1"/>
</dbReference>
<feature type="compositionally biased region" description="Pro residues" evidence="7">
    <location>
        <begin position="159"/>
        <end position="171"/>
    </location>
</feature>
<name>A0AAV5GIH7_9BASI</name>
<evidence type="ECO:0000256" key="6">
    <source>
        <dbReference type="SAM" id="Coils"/>
    </source>
</evidence>
<sequence>MEEPDSTELRDIGSLAHWAVSSFKPSYGVEHIRDADPTTLWQSEGAQPHLINIQFSRKQTITQVWIYADISQDDSYTPHKISIRAGTYHGDLHEVKWVELAQPKGWQVLRLGGSVRPGEEPGPQDDEPIRAHLLQIAIISNHMNGKDTHVRGVRVFAPRPSPEPVEDPPPAASQVPLQSARNPPPKSWTLLPVEKDPAEQFAFAPGPAHGGRGGARGVGEAPGPGGDEGSGGARVASNKHKSDSTADRHRHSFQPDHEMTAQTLDEPDLDDDNDGVVLAEVRPTGGQIRSASNSPTPTHADPLAKLRLPVSSFGTDASTRPGGLRATRLSISPTLPSDTGKRGNRLAFGATGHKSGARPFLPTGSALPSAAQTAPAAQPFGAAGATQSLIGSSMHFDPAKQASTAKKRPRASDEVAGAAMGETDGIPSQRSKSTAPRAGARANSSGKAGVTTATAGGGALTGSKRRRSTNDAPSVEELMLGLVSISNSSQGKDADIQRLRERLSHREKEIVRLTAEKEKLKSNLGERIKAALASAEKSQQELVSTSTDMRDSLQKLKANLDPLANAAKLKEELASLKLTVSNHVLNEHNEIWLERHEETKMAVLHELSEELAKREQVIKFLRGELDDKTGSLAEARSRVNDLESRCEAVERTSAHLQSTLDAAMDEARVDKQALGEKLDAALLCAAEREEAQRVKLDKIETSWKDKVEAGMQREDVLCSKWIEAKNEAALRETELHKEIVKAKEAAKVELLQRQDEVDALKSTIKISERECVELKKRITTLEALHAESAATIVSLQADLSKARTNLSTEVEQSASRLKAVRTDHEYEKESLAERVKKGEIAVRELQQVQGDLARVAAERDIAVAKATTVTADEQQLRQRAEAAAQDYRLRIADLEKSDSRLQAADEKRKTIEAEKQALQQKIETLQALSTGAGADPEALQQQRADIAELRQHVQDLESALAASADEKEELDKLRESAVQAFRDKVDELEQVGSRIVEQSEAVKRLEADLAAAQTENEDLLAHIQELEQVKATPQDRSEKEKELVAKLTKEKQEAVRHALEVSKESHLRDLSAKSNEIKRVNNQLAELNRKLNKSQNDLAKARNRQVLNKHIASSVTGDGESPEKQGLGSADGPVRTTGLRPPPELSHQCEDHSRMQQGQTTKIKGKTVAFSDHSSAIPRRRPSTTTASKPAKKVALVSESTSRRVTTAVLEANADDDEDEDDADRTLVEDDHNGVEDSMEFSLTQHEDDEEDDEIVNSNTPLPVSHKPKPRNTYSSSKKRR</sequence>
<keyword evidence="5" id="KW-0131">Cell cycle</keyword>
<reference evidence="9 10" key="1">
    <citation type="submission" date="2021-12" db="EMBL/GenBank/DDBJ databases">
        <title>High titer production of polyol ester of fatty acids by Rhodotorula paludigena BS15 towards product separation-free biomass refinery.</title>
        <authorList>
            <person name="Mano J."/>
            <person name="Ono H."/>
            <person name="Tanaka T."/>
            <person name="Naito K."/>
            <person name="Sushida H."/>
            <person name="Ike M."/>
            <person name="Tokuyasu K."/>
            <person name="Kitaoka M."/>
        </authorList>
    </citation>
    <scope>NUCLEOTIDE SEQUENCE [LARGE SCALE GENOMIC DNA]</scope>
    <source>
        <strain evidence="9 10">BS15</strain>
    </source>
</reference>
<keyword evidence="3" id="KW-0498">Mitosis</keyword>
<evidence type="ECO:0000256" key="4">
    <source>
        <dbReference type="ARBA" id="ARBA00022786"/>
    </source>
</evidence>
<dbReference type="SMART" id="SM01337">
    <property type="entry name" value="APC10"/>
    <property type="match status" value="1"/>
</dbReference>
<feature type="coiled-coil region" evidence="6">
    <location>
        <begin position="877"/>
        <end position="1029"/>
    </location>
</feature>
<dbReference type="SUPFAM" id="SSF49785">
    <property type="entry name" value="Galactose-binding domain-like"/>
    <property type="match status" value="1"/>
</dbReference>
<keyword evidence="4" id="KW-0833">Ubl conjugation pathway</keyword>
<dbReference type="EMBL" id="BQKY01000005">
    <property type="protein sequence ID" value="GJN89620.1"/>
    <property type="molecule type" value="Genomic_DNA"/>
</dbReference>
<dbReference type="Pfam" id="PF03256">
    <property type="entry name" value="ANAPC10"/>
    <property type="match status" value="1"/>
</dbReference>
<comment type="similarity">
    <text evidence="1">Belongs to the APC10 family.</text>
</comment>
<feature type="coiled-coil region" evidence="6">
    <location>
        <begin position="1063"/>
        <end position="1104"/>
    </location>
</feature>
<evidence type="ECO:0000256" key="1">
    <source>
        <dbReference type="ARBA" id="ARBA00006762"/>
    </source>
</evidence>
<feature type="compositionally biased region" description="Acidic residues" evidence="7">
    <location>
        <begin position="1213"/>
        <end position="1223"/>
    </location>
</feature>
<evidence type="ECO:0000313" key="9">
    <source>
        <dbReference type="EMBL" id="GJN89620.1"/>
    </source>
</evidence>
<feature type="compositionally biased region" description="Basic and acidic residues" evidence="7">
    <location>
        <begin position="1224"/>
        <end position="1235"/>
    </location>
</feature>
<feature type="region of interest" description="Disordered" evidence="7">
    <location>
        <begin position="1113"/>
        <end position="1281"/>
    </location>
</feature>
<feature type="region of interest" description="Disordered" evidence="7">
    <location>
        <begin position="397"/>
        <end position="472"/>
    </location>
</feature>
<feature type="compositionally biased region" description="Basic and acidic residues" evidence="7">
    <location>
        <begin position="240"/>
        <end position="259"/>
    </location>
</feature>
<evidence type="ECO:0000256" key="7">
    <source>
        <dbReference type="SAM" id="MobiDB-lite"/>
    </source>
</evidence>
<dbReference type="InterPro" id="IPR008979">
    <property type="entry name" value="Galactose-bd-like_sf"/>
</dbReference>
<dbReference type="GO" id="GO:0051301">
    <property type="term" value="P:cell division"/>
    <property type="evidence" value="ECO:0007669"/>
    <property type="project" value="UniProtKB-KW"/>
</dbReference>
<dbReference type="GO" id="GO:0031145">
    <property type="term" value="P:anaphase-promoting complex-dependent catabolic process"/>
    <property type="evidence" value="ECO:0007669"/>
    <property type="project" value="InterPro"/>
</dbReference>
<feature type="region of interest" description="Disordered" evidence="7">
    <location>
        <begin position="314"/>
        <end position="373"/>
    </location>
</feature>
<evidence type="ECO:0000256" key="3">
    <source>
        <dbReference type="ARBA" id="ARBA00022776"/>
    </source>
</evidence>
<feature type="domain" description="DOC" evidence="8">
    <location>
        <begin position="1"/>
        <end position="182"/>
    </location>
</feature>
<evidence type="ECO:0000256" key="5">
    <source>
        <dbReference type="ARBA" id="ARBA00023306"/>
    </source>
</evidence>
<organism evidence="9 10">
    <name type="scientific">Rhodotorula paludigena</name>
    <dbReference type="NCBI Taxonomy" id="86838"/>
    <lineage>
        <taxon>Eukaryota</taxon>
        <taxon>Fungi</taxon>
        <taxon>Dikarya</taxon>
        <taxon>Basidiomycota</taxon>
        <taxon>Pucciniomycotina</taxon>
        <taxon>Microbotryomycetes</taxon>
        <taxon>Sporidiobolales</taxon>
        <taxon>Sporidiobolaceae</taxon>
        <taxon>Rhodotorula</taxon>
    </lineage>
</organism>
<dbReference type="GO" id="GO:0070979">
    <property type="term" value="P:protein K11-linked ubiquitination"/>
    <property type="evidence" value="ECO:0007669"/>
    <property type="project" value="TreeGrafter"/>
</dbReference>
<protein>
    <recommendedName>
        <fullName evidence="8">DOC domain-containing protein</fullName>
    </recommendedName>
</protein>
<keyword evidence="2" id="KW-0132">Cell division</keyword>
<dbReference type="InterPro" id="IPR016901">
    <property type="entry name" value="APC10/Doc1"/>
</dbReference>
<dbReference type="PANTHER" id="PTHR12936">
    <property type="entry name" value="ANAPHASE-PROMOTING COMPLEX 10"/>
    <property type="match status" value="1"/>
</dbReference>
<dbReference type="InterPro" id="IPR004939">
    <property type="entry name" value="APC_su10/DOC_dom"/>
</dbReference>
<keyword evidence="10" id="KW-1185">Reference proteome</keyword>
<dbReference type="Proteomes" id="UP001342314">
    <property type="component" value="Unassembled WGS sequence"/>
</dbReference>
<gene>
    <name evidence="9" type="ORF">Rhopal_002607-T1</name>
</gene>